<evidence type="ECO:0000313" key="1">
    <source>
        <dbReference type="EMBL" id="MBC3542277.1"/>
    </source>
</evidence>
<gene>
    <name evidence="1" type="ORF">H7U12_21515</name>
</gene>
<organism evidence="1 2">
    <name type="scientific">Rufibacter sediminis</name>
    <dbReference type="NCBI Taxonomy" id="2762756"/>
    <lineage>
        <taxon>Bacteria</taxon>
        <taxon>Pseudomonadati</taxon>
        <taxon>Bacteroidota</taxon>
        <taxon>Cytophagia</taxon>
        <taxon>Cytophagales</taxon>
        <taxon>Hymenobacteraceae</taxon>
        <taxon>Rufibacter</taxon>
    </lineage>
</organism>
<comment type="caution">
    <text evidence="1">The sequence shown here is derived from an EMBL/GenBank/DDBJ whole genome shotgun (WGS) entry which is preliminary data.</text>
</comment>
<keyword evidence="2" id="KW-1185">Reference proteome</keyword>
<evidence type="ECO:0000313" key="2">
    <source>
        <dbReference type="Proteomes" id="UP000659698"/>
    </source>
</evidence>
<protein>
    <submittedName>
        <fullName evidence="1">Uncharacterized protein</fullName>
    </submittedName>
</protein>
<dbReference type="EMBL" id="JACOAF010000058">
    <property type="protein sequence ID" value="MBC3542277.1"/>
    <property type="molecule type" value="Genomic_DNA"/>
</dbReference>
<dbReference type="Proteomes" id="UP000659698">
    <property type="component" value="Unassembled WGS sequence"/>
</dbReference>
<dbReference type="RefSeq" id="WP_186641985.1">
    <property type="nucleotide sequence ID" value="NZ_JACOAF010000058.1"/>
</dbReference>
<reference evidence="1 2" key="1">
    <citation type="journal article" date="2019" name="Int. J. Syst. Evol. Microbiol.">
        <title>Rufibacter sediminis sp. nov., isolated from freshwater lake sediment.</title>
        <authorList>
            <person name="Qu J.H."/>
            <person name="Zhang L.J."/>
            <person name="Fu Y.H."/>
            <person name="Li H.F."/>
        </authorList>
    </citation>
    <scope>NUCLEOTIDE SEQUENCE [LARGE SCALE GENOMIC DNA]</scope>
    <source>
        <strain evidence="1 2">H-1</strain>
    </source>
</reference>
<proteinExistence type="predicted"/>
<name>A0ABR6VYG7_9BACT</name>
<accession>A0ABR6VYG7</accession>
<sequence length="120" mass="14247">MRFKDIQAFLENHSSLFGLVSLAEESCRKLLSEKTKNGHSEWYEYEFNDLVVRLIEQELVFNHTLRQTPHIRTRIGIYIEDPDNIYFMGLEPLGFYQLDTTDNGEIIDDWLVFDKQTKLD</sequence>